<sequence length="115" mass="12522">MSPRAVLRHETWTLEPDREPDSEPTTYAMQCVVDGETSPPSEDFATPQNWVLEHCGRHPSHHTFREIITRPWRRGGTSDAAGDGLAGPLRGTLLIIVIAGSCGFVISVAVSDTTP</sequence>
<feature type="compositionally biased region" description="Basic and acidic residues" evidence="1">
    <location>
        <begin position="7"/>
        <end position="21"/>
    </location>
</feature>
<name>A0ABU7FW55_9ACTN</name>
<dbReference type="Proteomes" id="UP001333996">
    <property type="component" value="Unassembled WGS sequence"/>
</dbReference>
<protein>
    <recommendedName>
        <fullName evidence="3">DUF7848 domain-containing protein</fullName>
    </recommendedName>
</protein>
<dbReference type="Pfam" id="PF25232">
    <property type="entry name" value="DUF7848"/>
    <property type="match status" value="1"/>
</dbReference>
<feature type="region of interest" description="Disordered" evidence="1">
    <location>
        <begin position="1"/>
        <end position="24"/>
    </location>
</feature>
<dbReference type="InterPro" id="IPR057170">
    <property type="entry name" value="DUF7848"/>
</dbReference>
<keyword evidence="2" id="KW-0812">Transmembrane</keyword>
<evidence type="ECO:0000313" key="5">
    <source>
        <dbReference type="Proteomes" id="UP001333996"/>
    </source>
</evidence>
<dbReference type="RefSeq" id="WP_329512473.1">
    <property type="nucleotide sequence ID" value="NZ_BAAAYZ010000059.1"/>
</dbReference>
<evidence type="ECO:0000256" key="1">
    <source>
        <dbReference type="SAM" id="MobiDB-lite"/>
    </source>
</evidence>
<dbReference type="EMBL" id="JAYWVC010000316">
    <property type="protein sequence ID" value="MED7828115.1"/>
    <property type="molecule type" value="Genomic_DNA"/>
</dbReference>
<feature type="transmembrane region" description="Helical" evidence="2">
    <location>
        <begin position="92"/>
        <end position="110"/>
    </location>
</feature>
<reference evidence="4" key="1">
    <citation type="submission" date="2024-01" db="EMBL/GenBank/DDBJ databases">
        <title>First draft genome sequence data of TA4-1, the type strain of Gram-positive actinobacterium Streptomyces chiangmaiensis.</title>
        <authorList>
            <person name="Yasawong M."/>
            <person name="Nantapong N."/>
        </authorList>
    </citation>
    <scope>NUCLEOTIDE SEQUENCE</scope>
    <source>
        <strain evidence="4">TA4-1</strain>
    </source>
</reference>
<gene>
    <name evidence="4" type="ORF">VXC91_41105</name>
</gene>
<organism evidence="4 5">
    <name type="scientific">Streptomyces chiangmaiensis</name>
    <dbReference type="NCBI Taxonomy" id="766497"/>
    <lineage>
        <taxon>Bacteria</taxon>
        <taxon>Bacillati</taxon>
        <taxon>Actinomycetota</taxon>
        <taxon>Actinomycetes</taxon>
        <taxon>Kitasatosporales</taxon>
        <taxon>Streptomycetaceae</taxon>
        <taxon>Streptomyces</taxon>
    </lineage>
</organism>
<keyword evidence="2" id="KW-1133">Transmembrane helix</keyword>
<keyword evidence="5" id="KW-1185">Reference proteome</keyword>
<evidence type="ECO:0000256" key="2">
    <source>
        <dbReference type="SAM" id="Phobius"/>
    </source>
</evidence>
<keyword evidence="2" id="KW-0472">Membrane</keyword>
<evidence type="ECO:0000259" key="3">
    <source>
        <dbReference type="Pfam" id="PF25232"/>
    </source>
</evidence>
<feature type="domain" description="DUF7848" evidence="3">
    <location>
        <begin position="1"/>
        <end position="73"/>
    </location>
</feature>
<accession>A0ABU7FW55</accession>
<proteinExistence type="predicted"/>
<comment type="caution">
    <text evidence="4">The sequence shown here is derived from an EMBL/GenBank/DDBJ whole genome shotgun (WGS) entry which is preliminary data.</text>
</comment>
<evidence type="ECO:0000313" key="4">
    <source>
        <dbReference type="EMBL" id="MED7828115.1"/>
    </source>
</evidence>